<gene>
    <name evidence="2" type="ORF">SAMN04487992_102199</name>
</gene>
<feature type="transmembrane region" description="Helical" evidence="1">
    <location>
        <begin position="270"/>
        <end position="288"/>
    </location>
</feature>
<feature type="transmembrane region" description="Helical" evidence="1">
    <location>
        <begin position="132"/>
        <end position="150"/>
    </location>
</feature>
<feature type="transmembrane region" description="Helical" evidence="1">
    <location>
        <begin position="300"/>
        <end position="321"/>
    </location>
</feature>
<feature type="transmembrane region" description="Helical" evidence="1">
    <location>
        <begin position="23"/>
        <end position="40"/>
    </location>
</feature>
<dbReference type="AlphaFoldDB" id="A0A1G7EAJ4"/>
<feature type="transmembrane region" description="Helical" evidence="1">
    <location>
        <begin position="367"/>
        <end position="386"/>
    </location>
</feature>
<reference evidence="3" key="1">
    <citation type="submission" date="2016-10" db="EMBL/GenBank/DDBJ databases">
        <authorList>
            <person name="Varghese N."/>
            <person name="Submissions S."/>
        </authorList>
    </citation>
    <scope>NUCLEOTIDE SEQUENCE [LARGE SCALE GENOMIC DNA]</scope>
    <source>
        <strain evidence="3">DSM 24729</strain>
    </source>
</reference>
<evidence type="ECO:0000256" key="1">
    <source>
        <dbReference type="SAM" id="Phobius"/>
    </source>
</evidence>
<sequence>MNIHIKSILASLMFSLLLYSKTMGINLVILSLVTITLVLLEHKGQKETIKYALAYLFTALMVFLDPTNFKIFIHALAFLIYIGKTIAPKNSLYLSWFIGLTNMVLASIHQLNSSLKKEGHKSTTLSSKTKTILKALSITIGLIILFSLLYQKSNPVFRSLISAINFDFLSFPWLLFTVFGYFIFLHILRPYYPETLITLDTEQDNSLKRSTPSFSLEQSKKLAEEYTLGSIIFIALNGLLFIFLITDFIYLIDANTSTNSEYSKSVHQGVYALLLSIICAIAIILYFFRGDLNFYTKSQNIKILCYSWIAMNLILILFTWYKNYMYVVTLGLTYKRIGVFVYLLCILAGLCTTYLKVSKTKSFIYLIRSNVAVIFAVLFVSATIPWDKSITYYNLKNIENVDIQYLIDLGDTNSIQLKKYSEEKKETAFEASITTKYSRFIQQEKEKSWQEYSIYSLIYH</sequence>
<evidence type="ECO:0000313" key="3">
    <source>
        <dbReference type="Proteomes" id="UP000182114"/>
    </source>
</evidence>
<feature type="transmembrane region" description="Helical" evidence="1">
    <location>
        <begin position="52"/>
        <end position="81"/>
    </location>
</feature>
<feature type="transmembrane region" description="Helical" evidence="1">
    <location>
        <begin position="226"/>
        <end position="250"/>
    </location>
</feature>
<dbReference type="Proteomes" id="UP000182114">
    <property type="component" value="Unassembled WGS sequence"/>
</dbReference>
<keyword evidence="3" id="KW-1185">Reference proteome</keyword>
<keyword evidence="1" id="KW-1133">Transmembrane helix</keyword>
<protein>
    <submittedName>
        <fullName evidence="2">Uncharacterized protein</fullName>
    </submittedName>
</protein>
<keyword evidence="1" id="KW-0472">Membrane</keyword>
<dbReference type="Pfam" id="PF13687">
    <property type="entry name" value="DUF4153"/>
    <property type="match status" value="1"/>
</dbReference>
<proteinExistence type="predicted"/>
<keyword evidence="1" id="KW-0812">Transmembrane</keyword>
<dbReference type="InterPro" id="IPR025291">
    <property type="entry name" value="DUF4153"/>
</dbReference>
<dbReference type="RefSeq" id="WP_083332183.1">
    <property type="nucleotide sequence ID" value="NZ_FNBD01000002.1"/>
</dbReference>
<organism evidence="2 3">
    <name type="scientific">Cellulophaga baltica</name>
    <dbReference type="NCBI Taxonomy" id="76594"/>
    <lineage>
        <taxon>Bacteria</taxon>
        <taxon>Pseudomonadati</taxon>
        <taxon>Bacteroidota</taxon>
        <taxon>Flavobacteriia</taxon>
        <taxon>Flavobacteriales</taxon>
        <taxon>Flavobacteriaceae</taxon>
        <taxon>Cellulophaga</taxon>
    </lineage>
</organism>
<evidence type="ECO:0000313" key="2">
    <source>
        <dbReference type="EMBL" id="SDE60620.1"/>
    </source>
</evidence>
<accession>A0A1G7EAJ4</accession>
<feature type="transmembrane region" description="Helical" evidence="1">
    <location>
        <begin position="333"/>
        <end position="355"/>
    </location>
</feature>
<feature type="transmembrane region" description="Helical" evidence="1">
    <location>
        <begin position="170"/>
        <end position="188"/>
    </location>
</feature>
<name>A0A1G7EAJ4_9FLAO</name>
<dbReference type="eggNOG" id="ENOG502Z8CA">
    <property type="taxonomic scope" value="Bacteria"/>
</dbReference>
<feature type="transmembrane region" description="Helical" evidence="1">
    <location>
        <begin position="93"/>
        <end position="111"/>
    </location>
</feature>
<dbReference type="EMBL" id="FNBD01000002">
    <property type="protein sequence ID" value="SDE60620.1"/>
    <property type="molecule type" value="Genomic_DNA"/>
</dbReference>